<evidence type="ECO:0008006" key="3">
    <source>
        <dbReference type="Google" id="ProtNLM"/>
    </source>
</evidence>
<gene>
    <name evidence="1" type="ORF">SAMN05421813_105169</name>
</gene>
<dbReference type="RefSeq" id="WP_090701631.1">
    <property type="nucleotide sequence ID" value="NZ_FNHH01000005.1"/>
</dbReference>
<dbReference type="Gene3D" id="2.60.40.1820">
    <property type="match status" value="1"/>
</dbReference>
<reference evidence="2" key="1">
    <citation type="submission" date="2016-10" db="EMBL/GenBank/DDBJ databases">
        <authorList>
            <person name="Varghese N."/>
            <person name="Submissions S."/>
        </authorList>
    </citation>
    <scope>NUCLEOTIDE SEQUENCE [LARGE SCALE GENOMIC DNA]</scope>
    <source>
        <strain evidence="2">DSM 24536</strain>
    </source>
</reference>
<dbReference type="EMBL" id="FNHH01000005">
    <property type="protein sequence ID" value="SDM07438.1"/>
    <property type="molecule type" value="Genomic_DNA"/>
</dbReference>
<evidence type="ECO:0000313" key="2">
    <source>
        <dbReference type="Proteomes" id="UP000199226"/>
    </source>
</evidence>
<dbReference type="OrthoDB" id="704817at2"/>
<dbReference type="SUPFAM" id="SSF117070">
    <property type="entry name" value="LEA14-like"/>
    <property type="match status" value="1"/>
</dbReference>
<organism evidence="1 2">
    <name type="scientific">Daejeonella rubra</name>
    <dbReference type="NCBI Taxonomy" id="990371"/>
    <lineage>
        <taxon>Bacteria</taxon>
        <taxon>Pseudomonadati</taxon>
        <taxon>Bacteroidota</taxon>
        <taxon>Sphingobacteriia</taxon>
        <taxon>Sphingobacteriales</taxon>
        <taxon>Sphingobacteriaceae</taxon>
        <taxon>Daejeonella</taxon>
    </lineage>
</organism>
<dbReference type="PROSITE" id="PS51257">
    <property type="entry name" value="PROKAR_LIPOPROTEIN"/>
    <property type="match status" value="1"/>
</dbReference>
<accession>A0A1G9Q8Q0</accession>
<keyword evidence="2" id="KW-1185">Reference proteome</keyword>
<dbReference type="Proteomes" id="UP000199226">
    <property type="component" value="Unassembled WGS sequence"/>
</dbReference>
<proteinExistence type="predicted"/>
<name>A0A1G9Q8Q0_9SPHI</name>
<sequence>MKKYILICSLALLASSCGISRKIDVLEKCNYSIKSADSVYLAGKDISKLVKNKTFELSSVPGLALALFRKNIPLSANVKLSINNPTSKTAAINQFDYIILIKGQELAAGSVDRKISVESGATTIVPVQINSNIYSFLSNGKTMEELVAFMGGAESGPGEKKGLVTIKIRPSFMVGNKLIKYPGYISIDKELSSKILF</sequence>
<protein>
    <recommendedName>
        <fullName evidence="3">Late embryogenesis abundant protein</fullName>
    </recommendedName>
</protein>
<dbReference type="AlphaFoldDB" id="A0A1G9Q8Q0"/>
<dbReference type="STRING" id="990371.SAMN05421813_105169"/>
<evidence type="ECO:0000313" key="1">
    <source>
        <dbReference type="EMBL" id="SDM07438.1"/>
    </source>
</evidence>